<sequence>VRSLRSLSSPKKRLCTKNTGFITNDRVVRNAY</sequence>
<protein>
    <submittedName>
        <fullName evidence="1">Uncharacterized protein</fullName>
    </submittedName>
</protein>
<gene>
    <name evidence="1" type="ORF">TSPGSL018_24946</name>
</gene>
<organism evidence="1">
    <name type="scientific">Tetraselmis sp. GSL018</name>
    <dbReference type="NCBI Taxonomy" id="582737"/>
    <lineage>
        <taxon>Eukaryota</taxon>
        <taxon>Viridiplantae</taxon>
        <taxon>Chlorophyta</taxon>
        <taxon>core chlorophytes</taxon>
        <taxon>Chlorodendrophyceae</taxon>
        <taxon>Chlorodendrales</taxon>
        <taxon>Chlorodendraceae</taxon>
        <taxon>Tetraselmis</taxon>
    </lineage>
</organism>
<dbReference type="AlphaFoldDB" id="A0A061QTT8"/>
<proteinExistence type="predicted"/>
<feature type="non-terminal residue" evidence="1">
    <location>
        <position position="1"/>
    </location>
</feature>
<accession>A0A061QTT8</accession>
<name>A0A061QTT8_9CHLO</name>
<reference evidence="1" key="1">
    <citation type="submission" date="2014-05" db="EMBL/GenBank/DDBJ databases">
        <title>The transcriptome of the halophilic microalga Tetraselmis sp. GSL018 isolated from the Great Salt Lake, Utah.</title>
        <authorList>
            <person name="Jinkerson R.E."/>
            <person name="D'Adamo S."/>
            <person name="Posewitz M.C."/>
        </authorList>
    </citation>
    <scope>NUCLEOTIDE SEQUENCE</scope>
    <source>
        <strain evidence="1">GSL018</strain>
    </source>
</reference>
<evidence type="ECO:0000313" key="1">
    <source>
        <dbReference type="EMBL" id="JAC61865.1"/>
    </source>
</evidence>
<dbReference type="EMBL" id="GBEZ01025192">
    <property type="protein sequence ID" value="JAC61865.1"/>
    <property type="molecule type" value="Transcribed_RNA"/>
</dbReference>